<dbReference type="CDD" id="cd02570">
    <property type="entry name" value="PseudoU_synth_EcTruA"/>
    <property type="match status" value="1"/>
</dbReference>
<dbReference type="STRING" id="744872.Spica_1205"/>
<dbReference type="InterPro" id="IPR020094">
    <property type="entry name" value="TruA/RsuA/RluB/E/F_N"/>
</dbReference>
<dbReference type="EC" id="5.4.99.12" evidence="4"/>
<gene>
    <name evidence="4" type="primary">truA</name>
    <name evidence="9" type="ordered locus">Spica_1205</name>
</gene>
<dbReference type="HAMAP" id="MF_00171">
    <property type="entry name" value="TruA"/>
    <property type="match status" value="1"/>
</dbReference>
<dbReference type="InterPro" id="IPR020097">
    <property type="entry name" value="PsdUridine_synth_TruA_a/b_dom"/>
</dbReference>
<comment type="catalytic activity">
    <reaction evidence="4 7">
        <text>uridine(38/39/40) in tRNA = pseudouridine(38/39/40) in tRNA</text>
        <dbReference type="Rhea" id="RHEA:22376"/>
        <dbReference type="Rhea" id="RHEA-COMP:10085"/>
        <dbReference type="Rhea" id="RHEA-COMP:10087"/>
        <dbReference type="ChEBI" id="CHEBI:65314"/>
        <dbReference type="ChEBI" id="CHEBI:65315"/>
        <dbReference type="EC" id="5.4.99.12"/>
    </reaction>
</comment>
<dbReference type="HOGENOM" id="CLU_014673_0_1_12"/>
<dbReference type="RefSeq" id="WP_013968662.1">
    <property type="nucleotide sequence ID" value="NC_015732.1"/>
</dbReference>
<evidence type="ECO:0000256" key="2">
    <source>
        <dbReference type="ARBA" id="ARBA00022694"/>
    </source>
</evidence>
<evidence type="ECO:0000313" key="10">
    <source>
        <dbReference type="Proteomes" id="UP000000503"/>
    </source>
</evidence>
<dbReference type="Pfam" id="PF01416">
    <property type="entry name" value="PseudoU_synth_1"/>
    <property type="match status" value="2"/>
</dbReference>
<dbReference type="eggNOG" id="COG0101">
    <property type="taxonomic scope" value="Bacteria"/>
</dbReference>
<keyword evidence="2 4" id="KW-0819">tRNA processing</keyword>
<comment type="similarity">
    <text evidence="1 4 7">Belongs to the tRNA pseudouridine synthase TruA family.</text>
</comment>
<dbReference type="GO" id="GO:0003723">
    <property type="term" value="F:RNA binding"/>
    <property type="evidence" value="ECO:0007669"/>
    <property type="project" value="InterPro"/>
</dbReference>
<evidence type="ECO:0000256" key="4">
    <source>
        <dbReference type="HAMAP-Rule" id="MF_00171"/>
    </source>
</evidence>
<dbReference type="EMBL" id="CP002868">
    <property type="protein sequence ID" value="AEJ19351.1"/>
    <property type="molecule type" value="Genomic_DNA"/>
</dbReference>
<dbReference type="AlphaFoldDB" id="F8F0K7"/>
<dbReference type="Proteomes" id="UP000000503">
    <property type="component" value="Chromosome"/>
</dbReference>
<comment type="function">
    <text evidence="4">Formation of pseudouridine at positions 38, 39 and 40 in the anticodon stem and loop of transfer RNAs.</text>
</comment>
<evidence type="ECO:0000256" key="1">
    <source>
        <dbReference type="ARBA" id="ARBA00009375"/>
    </source>
</evidence>
<dbReference type="KEGG" id="scd:Spica_1205"/>
<protein>
    <recommendedName>
        <fullName evidence="4">tRNA pseudouridine synthase A</fullName>
        <ecNumber evidence="4">5.4.99.12</ecNumber>
    </recommendedName>
    <alternativeName>
        <fullName evidence="4">tRNA pseudouridine(38-40) synthase</fullName>
    </alternativeName>
    <alternativeName>
        <fullName evidence="4">tRNA pseudouridylate synthase I</fullName>
    </alternativeName>
    <alternativeName>
        <fullName evidence="4">tRNA-uridine isomerase I</fullName>
    </alternativeName>
</protein>
<feature type="domain" description="Pseudouridine synthase I TruA alpha/beta" evidence="8">
    <location>
        <begin position="9"/>
        <end position="107"/>
    </location>
</feature>
<sequence>MTERNIRLVVAYDGTDFSGWQRQGPDRSVQGDIEDALFKMHKHPVQLIGSGRTDAGVHAIGQVANFITDISHIPAERFVPALNSILKRDVRILHAEEASLDFHARFDAKSRTYRYHIISGRHAMPHELRYAWQIWRQPNISCLNAYARLLIGETDCSLFASPRDPSLSRCRYISQARFFVAGTTLLFEITANAFLWKMVRSIVGSLLYYEERGYSVEQVQKLMNSRDHTLAGPTAPPEGLFLWNIDYYRM</sequence>
<dbReference type="InterPro" id="IPR020095">
    <property type="entry name" value="PsdUridine_synth_TruA_C"/>
</dbReference>
<dbReference type="InterPro" id="IPR020103">
    <property type="entry name" value="PsdUridine_synth_cat_dom_sf"/>
</dbReference>
<evidence type="ECO:0000313" key="9">
    <source>
        <dbReference type="EMBL" id="AEJ19351.1"/>
    </source>
</evidence>
<dbReference type="Gene3D" id="3.30.70.580">
    <property type="entry name" value="Pseudouridine synthase I, catalytic domain, N-terminal subdomain"/>
    <property type="match status" value="1"/>
</dbReference>
<dbReference type="InterPro" id="IPR001406">
    <property type="entry name" value="PsdUridine_synth_TruA"/>
</dbReference>
<feature type="domain" description="Pseudouridine synthase I TruA alpha/beta" evidence="8">
    <location>
        <begin position="147"/>
        <end position="247"/>
    </location>
</feature>
<dbReference type="SUPFAM" id="SSF55120">
    <property type="entry name" value="Pseudouridine synthase"/>
    <property type="match status" value="1"/>
</dbReference>
<keyword evidence="3 4" id="KW-0413">Isomerase</keyword>
<dbReference type="PANTHER" id="PTHR11142">
    <property type="entry name" value="PSEUDOURIDYLATE SYNTHASE"/>
    <property type="match status" value="1"/>
</dbReference>
<keyword evidence="10" id="KW-1185">Reference proteome</keyword>
<dbReference type="FunFam" id="3.30.70.580:FF:000001">
    <property type="entry name" value="tRNA pseudouridine synthase A"/>
    <property type="match status" value="1"/>
</dbReference>
<dbReference type="NCBIfam" id="TIGR00071">
    <property type="entry name" value="hisT_truA"/>
    <property type="match status" value="1"/>
</dbReference>
<proteinExistence type="inferred from homology"/>
<comment type="caution">
    <text evidence="4">Lacks conserved residue(s) required for the propagation of feature annotation.</text>
</comment>
<dbReference type="GO" id="GO:0160147">
    <property type="term" value="F:tRNA pseudouridine(38-40) synthase activity"/>
    <property type="evidence" value="ECO:0007669"/>
    <property type="project" value="UniProtKB-EC"/>
</dbReference>
<evidence type="ECO:0000256" key="3">
    <source>
        <dbReference type="ARBA" id="ARBA00023235"/>
    </source>
</evidence>
<evidence type="ECO:0000259" key="8">
    <source>
        <dbReference type="Pfam" id="PF01416"/>
    </source>
</evidence>
<dbReference type="PIRSF" id="PIRSF001430">
    <property type="entry name" value="tRNA_psdUrid_synth"/>
    <property type="match status" value="1"/>
</dbReference>
<reference evidence="10" key="1">
    <citation type="journal article" date="2013" name="Stand. Genomic Sci.">
        <title>Genome sequence of the thermophilic fresh-water bacterium Spirochaeta caldaria type strain (H1(T)), reclassification of Spirochaeta caldaria, Spirochaeta stenostrepta, and Spirochaeta zuelzerae in the genus Treponema as Treponema caldaria comb. nov., Treponema stenostrepta comb. nov., and Treponema zuelzerae comb. nov., and emendation of the genus Treponema.</title>
        <authorList>
            <person name="Abt B."/>
            <person name="Goker M."/>
            <person name="Scheuner C."/>
            <person name="Han C."/>
            <person name="Lu M."/>
            <person name="Misra M."/>
            <person name="Lapidus A."/>
            <person name="Nolan M."/>
            <person name="Lucas S."/>
            <person name="Hammon N."/>
            <person name="Deshpande S."/>
            <person name="Cheng J.F."/>
            <person name="Tapia R."/>
            <person name="Goodwin L.A."/>
            <person name="Pitluck S."/>
            <person name="Liolios K."/>
            <person name="Pagani I."/>
            <person name="Ivanova N."/>
            <person name="Mavromatis K."/>
            <person name="Mikhailova N."/>
            <person name="Huntemann M."/>
            <person name="Pati A."/>
            <person name="Chen A."/>
            <person name="Palaniappan K."/>
            <person name="Land M."/>
            <person name="Hauser L."/>
            <person name="Jeffries C.D."/>
            <person name="Rohde M."/>
            <person name="Spring S."/>
            <person name="Gronow S."/>
            <person name="Detter J.C."/>
            <person name="Bristow J."/>
            <person name="Eisen J.A."/>
            <person name="Markowitz V."/>
            <person name="Hugenholtz P."/>
            <person name="Kyrpides N.C."/>
            <person name="Woyke T."/>
            <person name="Klenk H.P."/>
        </authorList>
    </citation>
    <scope>NUCLEOTIDE SEQUENCE</scope>
    <source>
        <strain evidence="10">ATCC 51460 / DSM 7334 / H1</strain>
    </source>
</reference>
<feature type="binding site" evidence="4 6">
    <location>
        <position position="113"/>
    </location>
    <ligand>
        <name>substrate</name>
    </ligand>
</feature>
<accession>F8F0K7</accession>
<evidence type="ECO:0000256" key="6">
    <source>
        <dbReference type="PIRSR" id="PIRSR001430-2"/>
    </source>
</evidence>
<dbReference type="GO" id="GO:0031119">
    <property type="term" value="P:tRNA pseudouridine synthesis"/>
    <property type="evidence" value="ECO:0007669"/>
    <property type="project" value="UniProtKB-UniRule"/>
</dbReference>
<dbReference type="PANTHER" id="PTHR11142:SF0">
    <property type="entry name" value="TRNA PSEUDOURIDINE SYNTHASE-LIKE 1"/>
    <property type="match status" value="1"/>
</dbReference>
<feature type="active site" description="Nucleophile" evidence="4 5">
    <location>
        <position position="54"/>
    </location>
</feature>
<dbReference type="Gene3D" id="3.30.70.660">
    <property type="entry name" value="Pseudouridine synthase I, catalytic domain, C-terminal subdomain"/>
    <property type="match status" value="1"/>
</dbReference>
<evidence type="ECO:0000256" key="5">
    <source>
        <dbReference type="PIRSR" id="PIRSR001430-1"/>
    </source>
</evidence>
<name>F8F0K7_GRAC1</name>
<organism evidence="9 10">
    <name type="scientific">Gracilinema caldarium (strain ATCC 51460 / DSM 7334 / H1)</name>
    <name type="common">Treponema caldarium</name>
    <dbReference type="NCBI Taxonomy" id="744872"/>
    <lineage>
        <taxon>Bacteria</taxon>
        <taxon>Pseudomonadati</taxon>
        <taxon>Spirochaetota</taxon>
        <taxon>Spirochaetia</taxon>
        <taxon>Spirochaetales</taxon>
        <taxon>Breznakiellaceae</taxon>
        <taxon>Gracilinema</taxon>
    </lineage>
</organism>
<comment type="subunit">
    <text evidence="4">Homodimer.</text>
</comment>
<evidence type="ECO:0000256" key="7">
    <source>
        <dbReference type="RuleBase" id="RU003792"/>
    </source>
</evidence>